<dbReference type="RefSeq" id="WP_043032170.1">
    <property type="nucleotide sequence ID" value="NZ_JXSU01000007.1"/>
</dbReference>
<dbReference type="InterPro" id="IPR016195">
    <property type="entry name" value="Pol/histidinol_Pase-like"/>
</dbReference>
<name>A0A0D1BXA3_CLOBO</name>
<accession>A0A0D1BXA3</accession>
<dbReference type="HOGENOM" id="CLU_085966_1_0_9"/>
<evidence type="ECO:0000256" key="3">
    <source>
        <dbReference type="ARBA" id="ARBA00022801"/>
    </source>
</evidence>
<dbReference type="SUPFAM" id="SSF89550">
    <property type="entry name" value="PHP domain-like"/>
    <property type="match status" value="1"/>
</dbReference>
<evidence type="ECO:0000256" key="2">
    <source>
        <dbReference type="ARBA" id="ARBA00013064"/>
    </source>
</evidence>
<dbReference type="Proteomes" id="UP000032250">
    <property type="component" value="Unassembled WGS sequence"/>
</dbReference>
<protein>
    <recommendedName>
        <fullName evidence="2">protein-tyrosine-phosphatase</fullName>
        <ecNumber evidence="2">3.1.3.48</ecNumber>
    </recommendedName>
</protein>
<evidence type="ECO:0000256" key="5">
    <source>
        <dbReference type="ARBA" id="ARBA00051722"/>
    </source>
</evidence>
<proteinExistence type="inferred from homology"/>
<gene>
    <name evidence="6" type="ORF">N495_13270</name>
</gene>
<evidence type="ECO:0000313" key="6">
    <source>
        <dbReference type="EMBL" id="KIS24497.1"/>
    </source>
</evidence>
<dbReference type="EMBL" id="JXSU01000007">
    <property type="protein sequence ID" value="KIS24497.1"/>
    <property type="molecule type" value="Genomic_DNA"/>
</dbReference>
<dbReference type="PANTHER" id="PTHR39181:SF1">
    <property type="entry name" value="TYROSINE-PROTEIN PHOSPHATASE YWQE"/>
    <property type="match status" value="1"/>
</dbReference>
<dbReference type="GO" id="GO:0030145">
    <property type="term" value="F:manganese ion binding"/>
    <property type="evidence" value="ECO:0007669"/>
    <property type="project" value="InterPro"/>
</dbReference>
<reference evidence="6 7" key="1">
    <citation type="submission" date="2014-06" db="EMBL/GenBank/DDBJ databases">
        <title>Genome characterization of distinct group I Clostridium botulinum lineages.</title>
        <authorList>
            <person name="Giordani F."/>
            <person name="Anselmo A."/>
            <person name="Fillo S."/>
            <person name="Palozzi A.M."/>
            <person name="Fortunato A."/>
            <person name="Gentile B."/>
            <person name="Ciammaruconi A."/>
            <person name="Anniballi F."/>
            <person name="De Medici D."/>
            <person name="Lista F."/>
        </authorList>
    </citation>
    <scope>NUCLEOTIDE SEQUENCE [LARGE SCALE GENOMIC DNA]</scope>
    <source>
        <strain evidence="6 7">B2 450</strain>
    </source>
</reference>
<comment type="catalytic activity">
    <reaction evidence="5">
        <text>O-phospho-L-tyrosyl-[protein] + H2O = L-tyrosyl-[protein] + phosphate</text>
        <dbReference type="Rhea" id="RHEA:10684"/>
        <dbReference type="Rhea" id="RHEA-COMP:10136"/>
        <dbReference type="Rhea" id="RHEA-COMP:20101"/>
        <dbReference type="ChEBI" id="CHEBI:15377"/>
        <dbReference type="ChEBI" id="CHEBI:43474"/>
        <dbReference type="ChEBI" id="CHEBI:46858"/>
        <dbReference type="ChEBI" id="CHEBI:61978"/>
        <dbReference type="EC" id="3.1.3.48"/>
    </reaction>
</comment>
<evidence type="ECO:0000256" key="1">
    <source>
        <dbReference type="ARBA" id="ARBA00005750"/>
    </source>
</evidence>
<sequence length="257" mass="29798">MIDIHSHIIASIDDGAKDLDYSLKMLKVAEESGTKRIIATPHYYVGKYEEKYSSVKKKVDYLNKIAKENNINIEIFSGQEVLIHRKTVELYEKGYIGTINNTSYMLVEFPMTTWEDYYMDVLYELKIRGINPIIAHPERYKFIHEDISNINKLIEEGYLFQINAGSLLGVFGKESEKISKELIKNRICNFIGSDAHSLNVRNPNINKGVKIIETMDKSLYNEIIINSNNLLENKYVVTDCRKIQKKKNIFSFLKNII</sequence>
<dbReference type="AlphaFoldDB" id="A0A0D1BXA3"/>
<dbReference type="PANTHER" id="PTHR39181">
    <property type="entry name" value="TYROSINE-PROTEIN PHOSPHATASE YWQE"/>
    <property type="match status" value="1"/>
</dbReference>
<evidence type="ECO:0000256" key="4">
    <source>
        <dbReference type="ARBA" id="ARBA00022912"/>
    </source>
</evidence>
<comment type="similarity">
    <text evidence="1">Belongs to the metallo-dependent hydrolases superfamily. CpsB/CapC family.</text>
</comment>
<dbReference type="PIRSF" id="PIRSF016557">
    <property type="entry name" value="Caps_synth_CpsB"/>
    <property type="match status" value="1"/>
</dbReference>
<keyword evidence="3" id="KW-0378">Hydrolase</keyword>
<organism evidence="6 7">
    <name type="scientific">Clostridium botulinum B2 450</name>
    <dbReference type="NCBI Taxonomy" id="1379739"/>
    <lineage>
        <taxon>Bacteria</taxon>
        <taxon>Bacillati</taxon>
        <taxon>Bacillota</taxon>
        <taxon>Clostridia</taxon>
        <taxon>Eubacteriales</taxon>
        <taxon>Clostridiaceae</taxon>
        <taxon>Clostridium</taxon>
    </lineage>
</organism>
<dbReference type="Pfam" id="PF19567">
    <property type="entry name" value="CpsB_CapC"/>
    <property type="match status" value="1"/>
</dbReference>
<evidence type="ECO:0000313" key="7">
    <source>
        <dbReference type="Proteomes" id="UP000032250"/>
    </source>
</evidence>
<keyword evidence="4" id="KW-0904">Protein phosphatase</keyword>
<dbReference type="GO" id="GO:0004725">
    <property type="term" value="F:protein tyrosine phosphatase activity"/>
    <property type="evidence" value="ECO:0007669"/>
    <property type="project" value="UniProtKB-EC"/>
</dbReference>
<dbReference type="OrthoDB" id="9788539at2"/>
<dbReference type="PATRIC" id="fig|1379739.3.peg.3040"/>
<dbReference type="EC" id="3.1.3.48" evidence="2"/>
<comment type="caution">
    <text evidence="6">The sequence shown here is derived from an EMBL/GenBank/DDBJ whole genome shotgun (WGS) entry which is preliminary data.</text>
</comment>
<dbReference type="InterPro" id="IPR016667">
    <property type="entry name" value="Caps_polysacc_synth_CpsB/CapC"/>
</dbReference>
<dbReference type="Gene3D" id="3.20.20.140">
    <property type="entry name" value="Metal-dependent hydrolases"/>
    <property type="match status" value="1"/>
</dbReference>